<dbReference type="SUPFAM" id="SSF53474">
    <property type="entry name" value="alpha/beta-Hydrolases"/>
    <property type="match status" value="1"/>
</dbReference>
<proteinExistence type="predicted"/>
<evidence type="ECO:0000313" key="2">
    <source>
        <dbReference type="EMBL" id="KIL60097.1"/>
    </source>
</evidence>
<accession>A0A0C2WFB3</accession>
<dbReference type="PANTHER" id="PTHR11614">
    <property type="entry name" value="PHOSPHOLIPASE-RELATED"/>
    <property type="match status" value="1"/>
</dbReference>
<dbReference type="AlphaFoldDB" id="A0A0C2WFB3"/>
<protein>
    <recommendedName>
        <fullName evidence="1">Serine aminopeptidase S33 domain-containing protein</fullName>
    </recommendedName>
</protein>
<feature type="domain" description="Serine aminopeptidase S33" evidence="1">
    <location>
        <begin position="29"/>
        <end position="283"/>
    </location>
</feature>
<name>A0A0C2WFB3_AMAMK</name>
<dbReference type="InParanoid" id="A0A0C2WFB3"/>
<dbReference type="Gene3D" id="3.40.50.1820">
    <property type="entry name" value="alpha/beta hydrolase"/>
    <property type="match status" value="1"/>
</dbReference>
<evidence type="ECO:0000313" key="3">
    <source>
        <dbReference type="Proteomes" id="UP000054549"/>
    </source>
</evidence>
<dbReference type="Proteomes" id="UP000054549">
    <property type="component" value="Unassembled WGS sequence"/>
</dbReference>
<dbReference type="InterPro" id="IPR029058">
    <property type="entry name" value="AB_hydrolase_fold"/>
</dbReference>
<reference evidence="2 3" key="1">
    <citation type="submission" date="2014-04" db="EMBL/GenBank/DDBJ databases">
        <title>Evolutionary Origins and Diversification of the Mycorrhizal Mutualists.</title>
        <authorList>
            <consortium name="DOE Joint Genome Institute"/>
            <consortium name="Mycorrhizal Genomics Consortium"/>
            <person name="Kohler A."/>
            <person name="Kuo A."/>
            <person name="Nagy L.G."/>
            <person name="Floudas D."/>
            <person name="Copeland A."/>
            <person name="Barry K.W."/>
            <person name="Cichocki N."/>
            <person name="Veneault-Fourrey C."/>
            <person name="LaButti K."/>
            <person name="Lindquist E.A."/>
            <person name="Lipzen A."/>
            <person name="Lundell T."/>
            <person name="Morin E."/>
            <person name="Murat C."/>
            <person name="Riley R."/>
            <person name="Ohm R."/>
            <person name="Sun H."/>
            <person name="Tunlid A."/>
            <person name="Henrissat B."/>
            <person name="Grigoriev I.V."/>
            <person name="Hibbett D.S."/>
            <person name="Martin F."/>
        </authorList>
    </citation>
    <scope>NUCLEOTIDE SEQUENCE [LARGE SCALE GENOMIC DNA]</scope>
    <source>
        <strain evidence="2 3">Koide BX008</strain>
    </source>
</reference>
<evidence type="ECO:0000259" key="1">
    <source>
        <dbReference type="Pfam" id="PF12146"/>
    </source>
</evidence>
<sequence>MSFTEHWLQGPQATNFYTRTYTPSADAPQATAVVIYVHGFAEHIGRYAHFHPKLAERGVVVFTFDQRGFGKTALDKEGHKSPDSAYGKTSWTDQVADIAWAIDHVKEKYPALPLFLVGHSMGGGEVLGFATQPTTSPHHAKVFLLSGVIATSPLIHMTKPTPKLMRAIGGFLSKLVPYASFPADVDSSAISHDPKVVEEYNKDPMVIGRGTLRGLDDMLSLGEKLLKASYSNWPEELPVLFCHGTADQVTSFPASQEFHDKISVKSKRIVPFQDQYHELQNETGDVPDRLVNEIVTFIGEQSASLPKAKM</sequence>
<keyword evidence="3" id="KW-1185">Reference proteome</keyword>
<dbReference type="STRING" id="946122.A0A0C2WFB3"/>
<dbReference type="InterPro" id="IPR022742">
    <property type="entry name" value="Hydrolase_4"/>
</dbReference>
<gene>
    <name evidence="2" type="ORF">M378DRAFT_130871</name>
</gene>
<dbReference type="Pfam" id="PF12146">
    <property type="entry name" value="Hydrolase_4"/>
    <property type="match status" value="1"/>
</dbReference>
<dbReference type="EMBL" id="KN818304">
    <property type="protein sequence ID" value="KIL60097.1"/>
    <property type="molecule type" value="Genomic_DNA"/>
</dbReference>
<dbReference type="OrthoDB" id="10249433at2759"/>
<dbReference type="HOGENOM" id="CLU_026209_5_2_1"/>
<dbReference type="FunCoup" id="A0A0C2WFB3">
    <property type="interactions" value="146"/>
</dbReference>
<dbReference type="InterPro" id="IPR051044">
    <property type="entry name" value="MAG_DAG_Lipase"/>
</dbReference>
<organism evidence="2 3">
    <name type="scientific">Amanita muscaria (strain Koide BX008)</name>
    <dbReference type="NCBI Taxonomy" id="946122"/>
    <lineage>
        <taxon>Eukaryota</taxon>
        <taxon>Fungi</taxon>
        <taxon>Dikarya</taxon>
        <taxon>Basidiomycota</taxon>
        <taxon>Agaricomycotina</taxon>
        <taxon>Agaricomycetes</taxon>
        <taxon>Agaricomycetidae</taxon>
        <taxon>Agaricales</taxon>
        <taxon>Pluteineae</taxon>
        <taxon>Amanitaceae</taxon>
        <taxon>Amanita</taxon>
    </lineage>
</organism>